<dbReference type="eggNOG" id="COG1566">
    <property type="taxonomic scope" value="Bacteria"/>
</dbReference>
<organism evidence="6 7">
    <name type="scientific">Pseudoxanthomonas spadix (strain BD-a59)</name>
    <dbReference type="NCBI Taxonomy" id="1045855"/>
    <lineage>
        <taxon>Bacteria</taxon>
        <taxon>Pseudomonadati</taxon>
        <taxon>Pseudomonadota</taxon>
        <taxon>Gammaproteobacteria</taxon>
        <taxon>Lysobacterales</taxon>
        <taxon>Lysobacteraceae</taxon>
        <taxon>Pseudoxanthomonas</taxon>
    </lineage>
</organism>
<feature type="domain" description="p-hydroxybenzoic acid efflux pump subunit AaeA-like beta-barrel" evidence="5">
    <location>
        <begin position="229"/>
        <end position="329"/>
    </location>
</feature>
<dbReference type="Gene3D" id="2.40.30.170">
    <property type="match status" value="1"/>
</dbReference>
<evidence type="ECO:0000313" key="6">
    <source>
        <dbReference type="EMBL" id="AER57327.1"/>
    </source>
</evidence>
<protein>
    <submittedName>
        <fullName evidence="6">Secretion protein HlyD family protein</fullName>
    </submittedName>
</protein>
<dbReference type="STRING" id="1045855.DSC_13415"/>
<feature type="coiled-coil region" evidence="2">
    <location>
        <begin position="149"/>
        <end position="197"/>
    </location>
</feature>
<evidence type="ECO:0000259" key="4">
    <source>
        <dbReference type="Pfam" id="PF25917"/>
    </source>
</evidence>
<evidence type="ECO:0000256" key="2">
    <source>
        <dbReference type="SAM" id="Coils"/>
    </source>
</evidence>
<dbReference type="AlphaFoldDB" id="G7USS6"/>
<keyword evidence="7" id="KW-1185">Reference proteome</keyword>
<feature type="transmembrane region" description="Helical" evidence="3">
    <location>
        <begin position="6"/>
        <end position="27"/>
    </location>
</feature>
<dbReference type="PANTHER" id="PTHR30367">
    <property type="entry name" value="P-HYDROXYBENZOIC ACID EFFLUX PUMP SUBUNIT AAEA-RELATED"/>
    <property type="match status" value="1"/>
</dbReference>
<keyword evidence="3" id="KW-0812">Transmembrane</keyword>
<dbReference type="Pfam" id="PF25917">
    <property type="entry name" value="BSH_RND"/>
    <property type="match status" value="1"/>
</dbReference>
<evidence type="ECO:0000313" key="7">
    <source>
        <dbReference type="Proteomes" id="UP000005870"/>
    </source>
</evidence>
<sequence>MNPQSLIRIALTTVVVAAAALIGYALWKHYMYSPWTRDGRVRAEIVHVAPDVSGLVAEVQVHDNQLVKAGQVLFRIDPRRFQLALARAEADLGAAQAAARAAGASIFAASAGTAASQADYEKYRAQAERRERAASVISAEARADAVATARAAQAAVERARANRDAATASQAQALAAVEQAQAALELAKLNLERATVRASAPGYITNLNLRVGDYASAGSARLALVRSDSLWVYGYFEETKLPRIHTGDAAEVRLMSGGRALHGVVEGIARGITDADNPTSSDDLLASVSPTFNWIRLAQRVPVRVRIDPASIPQDMVLAAGMTVSVSVHPADRSTSGTKAD</sequence>
<feature type="domain" description="Multidrug resistance protein MdtA-like barrel-sandwich hybrid" evidence="4">
    <location>
        <begin position="44"/>
        <end position="225"/>
    </location>
</feature>
<dbReference type="Proteomes" id="UP000005870">
    <property type="component" value="Chromosome"/>
</dbReference>
<dbReference type="InterPro" id="IPR058625">
    <property type="entry name" value="MdtA-like_BSH"/>
</dbReference>
<dbReference type="PANTHER" id="PTHR30367:SF12">
    <property type="entry name" value="P-HYDROXYBENZOIC ACID EFFLUX PUMP SUBUNIT AAEA"/>
    <property type="match status" value="1"/>
</dbReference>
<accession>G7USS6</accession>
<dbReference type="InterPro" id="IPR058634">
    <property type="entry name" value="AaeA-lik-b-barrel"/>
</dbReference>
<proteinExistence type="inferred from homology"/>
<dbReference type="GO" id="GO:0055085">
    <property type="term" value="P:transmembrane transport"/>
    <property type="evidence" value="ECO:0007669"/>
    <property type="project" value="InterPro"/>
</dbReference>
<gene>
    <name evidence="6" type="ordered locus">DSC_13415</name>
</gene>
<keyword evidence="2" id="KW-0175">Coiled coil</keyword>
<dbReference type="Gene3D" id="2.40.50.100">
    <property type="match status" value="1"/>
</dbReference>
<evidence type="ECO:0000256" key="1">
    <source>
        <dbReference type="ARBA" id="ARBA00009477"/>
    </source>
</evidence>
<dbReference type="InterPro" id="IPR050393">
    <property type="entry name" value="MFP_Efflux_Pump"/>
</dbReference>
<evidence type="ECO:0000259" key="5">
    <source>
        <dbReference type="Pfam" id="PF25963"/>
    </source>
</evidence>
<reference evidence="6 7" key="1">
    <citation type="journal article" date="2012" name="J. Bacteriol.">
        <title>Complete Genome Sequence of the BTEX-Degrading Bacterium Pseudoxanthomonas spadix BD-a59.</title>
        <authorList>
            <person name="Lee S.H."/>
            <person name="Jin H.M."/>
            <person name="Lee H.J."/>
            <person name="Kim J.M."/>
            <person name="Jeon C.O."/>
        </authorList>
    </citation>
    <scope>NUCLEOTIDE SEQUENCE [LARGE SCALE GENOMIC DNA]</scope>
    <source>
        <strain evidence="6 7">BD-a59</strain>
    </source>
</reference>
<dbReference type="RefSeq" id="WP_014161500.1">
    <property type="nucleotide sequence ID" value="NC_016147.2"/>
</dbReference>
<dbReference type="OrthoDB" id="9811754at2"/>
<dbReference type="Pfam" id="PF25963">
    <property type="entry name" value="Beta-barrel_AAEA"/>
    <property type="match status" value="1"/>
</dbReference>
<evidence type="ECO:0000256" key="3">
    <source>
        <dbReference type="SAM" id="Phobius"/>
    </source>
</evidence>
<dbReference type="SUPFAM" id="SSF111369">
    <property type="entry name" value="HlyD-like secretion proteins"/>
    <property type="match status" value="2"/>
</dbReference>
<comment type="similarity">
    <text evidence="1">Belongs to the membrane fusion protein (MFP) (TC 8.A.1) family.</text>
</comment>
<name>G7USS6_PSEUP</name>
<dbReference type="EMBL" id="CP003093">
    <property type="protein sequence ID" value="AER57327.1"/>
    <property type="molecule type" value="Genomic_DNA"/>
</dbReference>
<dbReference type="HOGENOM" id="CLU_018816_15_2_6"/>
<keyword evidence="3" id="KW-1133">Transmembrane helix</keyword>
<keyword evidence="3" id="KW-0472">Membrane</keyword>
<dbReference type="KEGG" id="psd:DSC_13415"/>